<proteinExistence type="predicted"/>
<keyword evidence="1" id="KW-0378">Hydrolase</keyword>
<dbReference type="PANTHER" id="PTHR48081">
    <property type="entry name" value="AB HYDROLASE SUPERFAMILY PROTEIN C4A8.06C"/>
    <property type="match status" value="1"/>
</dbReference>
<evidence type="ECO:0000259" key="3">
    <source>
        <dbReference type="Pfam" id="PF07859"/>
    </source>
</evidence>
<dbReference type="PANTHER" id="PTHR48081:SF8">
    <property type="entry name" value="ALPHA_BETA HYDROLASE FOLD-3 DOMAIN-CONTAINING PROTEIN-RELATED"/>
    <property type="match status" value="1"/>
</dbReference>
<evidence type="ECO:0000313" key="5">
    <source>
        <dbReference type="Proteomes" id="UP001235966"/>
    </source>
</evidence>
<protein>
    <submittedName>
        <fullName evidence="4">Acetyl esterase/lipase</fullName>
    </submittedName>
</protein>
<evidence type="ECO:0000313" key="4">
    <source>
        <dbReference type="EMBL" id="MDP9800768.1"/>
    </source>
</evidence>
<dbReference type="Proteomes" id="UP001235966">
    <property type="component" value="Unassembled WGS sequence"/>
</dbReference>
<comment type="caution">
    <text evidence="4">The sequence shown here is derived from an EMBL/GenBank/DDBJ whole genome shotgun (WGS) entry which is preliminary data.</text>
</comment>
<gene>
    <name evidence="4" type="ORF">J2S49_000844</name>
</gene>
<reference evidence="4 5" key="1">
    <citation type="submission" date="2023-07" db="EMBL/GenBank/DDBJ databases">
        <title>Sequencing the genomes of 1000 actinobacteria strains.</title>
        <authorList>
            <person name="Klenk H.-P."/>
        </authorList>
    </citation>
    <scope>NUCLEOTIDE SEQUENCE [LARGE SCALE GENOMIC DNA]</scope>
    <source>
        <strain evidence="4 5">DSM 102162</strain>
    </source>
</reference>
<dbReference type="SUPFAM" id="SSF53474">
    <property type="entry name" value="alpha/beta-Hydrolases"/>
    <property type="match status" value="1"/>
</dbReference>
<dbReference type="Pfam" id="PF07859">
    <property type="entry name" value="Abhydrolase_3"/>
    <property type="match status" value="1"/>
</dbReference>
<feature type="region of interest" description="Disordered" evidence="2">
    <location>
        <begin position="65"/>
        <end position="88"/>
    </location>
</feature>
<dbReference type="EMBL" id="JAUSQW010000001">
    <property type="protein sequence ID" value="MDP9800768.1"/>
    <property type="molecule type" value="Genomic_DNA"/>
</dbReference>
<dbReference type="InterPro" id="IPR029058">
    <property type="entry name" value="AB_hydrolase_fold"/>
</dbReference>
<dbReference type="RefSeq" id="WP_278058205.1">
    <property type="nucleotide sequence ID" value="NZ_CP121247.1"/>
</dbReference>
<accession>A0ABT9NAL8</accession>
<feature type="compositionally biased region" description="Basic and acidic residues" evidence="2">
    <location>
        <begin position="79"/>
        <end position="88"/>
    </location>
</feature>
<organism evidence="4 5">
    <name type="scientific">Arcanobacterium wilhelmae</name>
    <dbReference type="NCBI Taxonomy" id="1803177"/>
    <lineage>
        <taxon>Bacteria</taxon>
        <taxon>Bacillati</taxon>
        <taxon>Actinomycetota</taxon>
        <taxon>Actinomycetes</taxon>
        <taxon>Actinomycetales</taxon>
        <taxon>Actinomycetaceae</taxon>
        <taxon>Arcanobacterium</taxon>
    </lineage>
</organism>
<dbReference type="InterPro" id="IPR050300">
    <property type="entry name" value="GDXG_lipolytic_enzyme"/>
</dbReference>
<evidence type="ECO:0000256" key="2">
    <source>
        <dbReference type="SAM" id="MobiDB-lite"/>
    </source>
</evidence>
<sequence>MVSIGGDARPYVDPELAALVEANPPDVNADFCVWREASEAAFVEPPLPAGYVRESRYVASFRLPTSAPQGASEPAEPAAHSEPEPTGRDVEVRVIAREGVPAGAVMFVIHGGGYVAGRAKFEDARCLELIAEFSEYLWPGGEKALVTAAPDYALAPDYPHPGGLEDTATALRAVFEWFEGVPVVLYGDSAGSGMIRQLLARLSDAELARLAGVIALEPCLSARMDTGSFETYAGAATWSREAAEFSWDAYFAPGTDRGVIEPPISQVSAGFPLVWIGVNPVDTLRDEGIAWYTALADAGAKVELHAFPGTFHGWLAGLGTRSWARVKESLRPFLADAVEEWEWRRG</sequence>
<dbReference type="InterPro" id="IPR013094">
    <property type="entry name" value="AB_hydrolase_3"/>
</dbReference>
<feature type="domain" description="Alpha/beta hydrolase fold-3" evidence="3">
    <location>
        <begin position="107"/>
        <end position="315"/>
    </location>
</feature>
<evidence type="ECO:0000256" key="1">
    <source>
        <dbReference type="ARBA" id="ARBA00022801"/>
    </source>
</evidence>
<dbReference type="Gene3D" id="3.40.50.1820">
    <property type="entry name" value="alpha/beta hydrolase"/>
    <property type="match status" value="1"/>
</dbReference>
<keyword evidence="5" id="KW-1185">Reference proteome</keyword>
<name>A0ABT9NAL8_9ACTO</name>